<dbReference type="GO" id="GO:0016614">
    <property type="term" value="F:oxidoreductase activity, acting on CH-OH group of donors"/>
    <property type="evidence" value="ECO:0007669"/>
    <property type="project" value="InterPro"/>
</dbReference>
<evidence type="ECO:0000256" key="2">
    <source>
        <dbReference type="PIRSR" id="PIRSR000137-1"/>
    </source>
</evidence>
<feature type="binding site" evidence="3">
    <location>
        <position position="149"/>
    </location>
    <ligand>
        <name>FAD</name>
        <dbReference type="ChEBI" id="CHEBI:57692"/>
    </ligand>
</feature>
<dbReference type="PANTHER" id="PTHR11552:SF158">
    <property type="entry name" value="GH23626P-RELATED"/>
    <property type="match status" value="1"/>
</dbReference>
<dbReference type="PANTHER" id="PTHR11552">
    <property type="entry name" value="GLUCOSE-METHANOL-CHOLINE GMC OXIDOREDUCTASE"/>
    <property type="match status" value="1"/>
</dbReference>
<feature type="domain" description="Glucose-methanol-choline oxidoreductase C-terminal" evidence="5">
    <location>
        <begin position="476"/>
        <end position="617"/>
    </location>
</feature>
<keyword evidence="3" id="KW-0274">FAD</keyword>
<dbReference type="GO" id="GO:0050660">
    <property type="term" value="F:flavin adenine dinucleotide binding"/>
    <property type="evidence" value="ECO:0007669"/>
    <property type="project" value="InterPro"/>
</dbReference>
<comment type="similarity">
    <text evidence="1">Belongs to the GMC oxidoreductase family.</text>
</comment>
<gene>
    <name evidence="6" type="primary">Gld_13</name>
    <name evidence="6" type="ORF">B7P43_G02528</name>
</gene>
<dbReference type="InterPro" id="IPR012132">
    <property type="entry name" value="GMC_OxRdtase"/>
</dbReference>
<dbReference type="OrthoDB" id="269227at2759"/>
<name>A0A2J7Q2J7_9NEOP</name>
<dbReference type="SUPFAM" id="SSF51905">
    <property type="entry name" value="FAD/NAD(P)-binding domain"/>
    <property type="match status" value="1"/>
</dbReference>
<dbReference type="Proteomes" id="UP000235965">
    <property type="component" value="Unassembled WGS sequence"/>
</dbReference>
<evidence type="ECO:0000259" key="5">
    <source>
        <dbReference type="Pfam" id="PF05199"/>
    </source>
</evidence>
<evidence type="ECO:0000256" key="1">
    <source>
        <dbReference type="ARBA" id="ARBA00010790"/>
    </source>
</evidence>
<sequence>MQNSTITGIIIMKSSTHFLFLVAAFALRGAYARNPNWGFTEHMLNYAMEMVKHASEEPRDEVNILPEYDFIVVGAGSAGCVVANRLTEVSQWDVLLLEAGGEENYIMDIPVVAMLLQFTDANWNYKGVPSNKTCLGLTNRQCLFPRGKVMGGSSVLNYMIHNRGSRKDYDLWEDMGNIGWGYEDVLPYFLKSEDIAIPELAKNTKYHSTGGYMTISYPPYRTPLAEAFLQAGIETGYQIVDYNAETQTGFSFIQTSTKNGTRWSTSRAFLHPIRGRKNLHVSKRSYVTKILIDHDTKRAYGVEYIRNKKRYVVHARKEVILSAGGINSPHLLMLSGVGPKKHLEDMNIPVIEDLKVGYNLMDHMAVIGITFLVNESVSLRSDMVFQNGKDLIDYFRYHEGPLTTAGGVEAIAFYDTKNLKGIKGYPDIELIFIGGSIVSDPTLRKTFGISDYIYERTYKPIQKSHAWMIIPTLLAPKSRGRIMLKDNKPLHKPLIFHNYLQYSDDLETLLKGVKLSVDLSETEAFQKFGSKLHDVPVPGCEQFAFRSDDYWRCIIKHLTCSMFHVSGTCKMGPASDQGAVVDPRLRVYGIKGLRVIDSSIMPVVPRAHTNAPTVMIAEKGADLVKEDWGQLG</sequence>
<evidence type="ECO:0000313" key="6">
    <source>
        <dbReference type="EMBL" id="PNF22797.1"/>
    </source>
</evidence>
<dbReference type="Gene3D" id="3.30.560.10">
    <property type="entry name" value="Glucose Oxidase, domain 3"/>
    <property type="match status" value="1"/>
</dbReference>
<dbReference type="EMBL" id="NEVH01019370">
    <property type="protein sequence ID" value="PNF22797.1"/>
    <property type="molecule type" value="Genomic_DNA"/>
</dbReference>
<feature type="binding site" evidence="3">
    <location>
        <position position="287"/>
    </location>
    <ligand>
        <name>FAD</name>
        <dbReference type="ChEBI" id="CHEBI:57692"/>
    </ligand>
</feature>
<dbReference type="Pfam" id="PF00732">
    <property type="entry name" value="GMC_oxred_N"/>
    <property type="match status" value="1"/>
</dbReference>
<accession>A0A2J7Q2J7</accession>
<keyword evidence="3" id="KW-0285">Flavoprotein</keyword>
<dbReference type="Gene3D" id="3.50.50.60">
    <property type="entry name" value="FAD/NAD(P)-binding domain"/>
    <property type="match status" value="1"/>
</dbReference>
<dbReference type="InterPro" id="IPR036188">
    <property type="entry name" value="FAD/NAD-bd_sf"/>
</dbReference>
<dbReference type="InterPro" id="IPR000172">
    <property type="entry name" value="GMC_OxRdtase_N"/>
</dbReference>
<protein>
    <submittedName>
        <fullName evidence="6">Glucose dehydrogenase [FAD, quinone]</fullName>
    </submittedName>
</protein>
<evidence type="ECO:0000313" key="7">
    <source>
        <dbReference type="Proteomes" id="UP000235965"/>
    </source>
</evidence>
<feature type="active site" description="Proton donor" evidence="2">
    <location>
        <position position="564"/>
    </location>
</feature>
<dbReference type="PIRSF" id="PIRSF000137">
    <property type="entry name" value="Alcohol_oxidase"/>
    <property type="match status" value="1"/>
</dbReference>
<feature type="active site" description="Proton acceptor" evidence="2">
    <location>
        <position position="608"/>
    </location>
</feature>
<feature type="domain" description="Glucose-methanol-choline oxidoreductase N-terminal" evidence="4">
    <location>
        <begin position="68"/>
        <end position="364"/>
    </location>
</feature>
<reference evidence="6 7" key="1">
    <citation type="submission" date="2017-12" db="EMBL/GenBank/DDBJ databases">
        <title>Hemimetabolous genomes reveal molecular basis of termite eusociality.</title>
        <authorList>
            <person name="Harrison M.C."/>
            <person name="Jongepier E."/>
            <person name="Robertson H.M."/>
            <person name="Arning N."/>
            <person name="Bitard-Feildel T."/>
            <person name="Chao H."/>
            <person name="Childers C.P."/>
            <person name="Dinh H."/>
            <person name="Doddapaneni H."/>
            <person name="Dugan S."/>
            <person name="Gowin J."/>
            <person name="Greiner C."/>
            <person name="Han Y."/>
            <person name="Hu H."/>
            <person name="Hughes D.S.T."/>
            <person name="Huylmans A.-K."/>
            <person name="Kemena C."/>
            <person name="Kremer L.P.M."/>
            <person name="Lee S.L."/>
            <person name="Lopez-Ezquerra A."/>
            <person name="Mallet L."/>
            <person name="Monroy-Kuhn J.M."/>
            <person name="Moser A."/>
            <person name="Murali S.C."/>
            <person name="Muzny D.M."/>
            <person name="Otani S."/>
            <person name="Piulachs M.-D."/>
            <person name="Poelchau M."/>
            <person name="Qu J."/>
            <person name="Schaub F."/>
            <person name="Wada-Katsumata A."/>
            <person name="Worley K.C."/>
            <person name="Xie Q."/>
            <person name="Ylla G."/>
            <person name="Poulsen M."/>
            <person name="Gibbs R.A."/>
            <person name="Schal C."/>
            <person name="Richards S."/>
            <person name="Belles X."/>
            <person name="Korb J."/>
            <person name="Bornberg-Bauer E."/>
        </authorList>
    </citation>
    <scope>NUCLEOTIDE SEQUENCE [LARGE SCALE GENOMIC DNA]</scope>
    <source>
        <tissue evidence="6">Whole body</tissue>
    </source>
</reference>
<organism evidence="6 7">
    <name type="scientific">Cryptotermes secundus</name>
    <dbReference type="NCBI Taxonomy" id="105785"/>
    <lineage>
        <taxon>Eukaryota</taxon>
        <taxon>Metazoa</taxon>
        <taxon>Ecdysozoa</taxon>
        <taxon>Arthropoda</taxon>
        <taxon>Hexapoda</taxon>
        <taxon>Insecta</taxon>
        <taxon>Pterygota</taxon>
        <taxon>Neoptera</taxon>
        <taxon>Polyneoptera</taxon>
        <taxon>Dictyoptera</taxon>
        <taxon>Blattodea</taxon>
        <taxon>Blattoidea</taxon>
        <taxon>Termitoidae</taxon>
        <taxon>Kalotermitidae</taxon>
        <taxon>Cryptotermitinae</taxon>
        <taxon>Cryptotermes</taxon>
    </lineage>
</organism>
<dbReference type="InParanoid" id="A0A2J7Q2J7"/>
<comment type="caution">
    <text evidence="6">The sequence shown here is derived from an EMBL/GenBank/DDBJ whole genome shotgun (WGS) entry which is preliminary data.</text>
</comment>
<proteinExistence type="inferred from homology"/>
<dbReference type="InterPro" id="IPR007867">
    <property type="entry name" value="GMC_OxRtase_C"/>
</dbReference>
<dbReference type="AlphaFoldDB" id="A0A2J7Q2J7"/>
<comment type="cofactor">
    <cofactor evidence="3">
        <name>FAD</name>
        <dbReference type="ChEBI" id="CHEBI:57692"/>
    </cofactor>
</comment>
<dbReference type="FunCoup" id="A0A2J7Q2J7">
    <property type="interactions" value="48"/>
</dbReference>
<dbReference type="STRING" id="105785.A0A2J7Q2J7"/>
<evidence type="ECO:0000256" key="3">
    <source>
        <dbReference type="PIRSR" id="PIRSR000137-2"/>
    </source>
</evidence>
<keyword evidence="7" id="KW-1185">Reference proteome</keyword>
<evidence type="ECO:0000259" key="4">
    <source>
        <dbReference type="Pfam" id="PF00732"/>
    </source>
</evidence>
<dbReference type="SUPFAM" id="SSF54373">
    <property type="entry name" value="FAD-linked reductases, C-terminal domain"/>
    <property type="match status" value="1"/>
</dbReference>
<dbReference type="Pfam" id="PF05199">
    <property type="entry name" value="GMC_oxred_C"/>
    <property type="match status" value="1"/>
</dbReference>